<evidence type="ECO:0000313" key="3">
    <source>
        <dbReference type="RefSeq" id="XP_010272380.1"/>
    </source>
</evidence>
<evidence type="ECO:0000256" key="1">
    <source>
        <dbReference type="SAM" id="MobiDB-lite"/>
    </source>
</evidence>
<sequence length="267" mass="29688">MEQLWHEDSISVVTETDFCDTFSTLGIAVKVQDQDGDRYSEFELGHAIPESPATETTEDQESDFEFGCITPGSPANDPNKNYPAPADVLFYNGRLLPHAFPFQPVKNERSDLSLLTSCTSSISSKDSLMSSRSNSSNSRSSSCCSARTSSSETSERRPSISDRMAARSPIAGERNQINRPVGSQDSQPYSTSTQRWQFIAPAPILTPSTEISRRKKTGVRVQEEPKPKKKVKDRTTGGSSFARRFFRSFVSSCRECHSLQTSMEEDR</sequence>
<dbReference type="Proteomes" id="UP000189703">
    <property type="component" value="Unplaced"/>
</dbReference>
<dbReference type="OrthoDB" id="1917218at2759"/>
<dbReference type="OMA" id="CSKDSLM"/>
<accession>A0A1U8B7X1</accession>
<name>A0A1U8B7X1_NELNU</name>
<dbReference type="eggNOG" id="ENOG502S57F">
    <property type="taxonomic scope" value="Eukaryota"/>
</dbReference>
<protein>
    <submittedName>
        <fullName evidence="3">Uncharacterized protein LOC104608177</fullName>
    </submittedName>
</protein>
<dbReference type="RefSeq" id="XP_010272380.1">
    <property type="nucleotide sequence ID" value="XM_010274078.2"/>
</dbReference>
<feature type="compositionally biased region" description="Polar residues" evidence="1">
    <location>
        <begin position="175"/>
        <end position="194"/>
    </location>
</feature>
<dbReference type="AlphaFoldDB" id="A0A1U8B7X1"/>
<dbReference type="KEGG" id="nnu:104608177"/>
<feature type="region of interest" description="Disordered" evidence="1">
    <location>
        <begin position="211"/>
        <end position="237"/>
    </location>
</feature>
<proteinExistence type="predicted"/>
<gene>
    <name evidence="3" type="primary">LOC104608177</name>
</gene>
<reference evidence="3" key="1">
    <citation type="submission" date="2025-08" db="UniProtKB">
        <authorList>
            <consortium name="RefSeq"/>
        </authorList>
    </citation>
    <scope>IDENTIFICATION</scope>
</reference>
<feature type="compositionally biased region" description="Low complexity" evidence="1">
    <location>
        <begin position="124"/>
        <end position="152"/>
    </location>
</feature>
<dbReference type="GeneID" id="104608177"/>
<organism evidence="2 3">
    <name type="scientific">Nelumbo nucifera</name>
    <name type="common">Sacred lotus</name>
    <dbReference type="NCBI Taxonomy" id="4432"/>
    <lineage>
        <taxon>Eukaryota</taxon>
        <taxon>Viridiplantae</taxon>
        <taxon>Streptophyta</taxon>
        <taxon>Embryophyta</taxon>
        <taxon>Tracheophyta</taxon>
        <taxon>Spermatophyta</taxon>
        <taxon>Magnoliopsida</taxon>
        <taxon>Proteales</taxon>
        <taxon>Nelumbonaceae</taxon>
        <taxon>Nelumbo</taxon>
    </lineage>
</organism>
<feature type="region of interest" description="Disordered" evidence="1">
    <location>
        <begin position="124"/>
        <end position="194"/>
    </location>
</feature>
<keyword evidence="2" id="KW-1185">Reference proteome</keyword>
<evidence type="ECO:0000313" key="2">
    <source>
        <dbReference type="Proteomes" id="UP000189703"/>
    </source>
</evidence>